<sequence>MNYSDSFRRSASSRRHSQRAEDNHGSGPSRHLLIGGPPRPEKVPPRRRDRDDADPSYQPGPSSAPPRRENVSRPEIKEEHETVAFQDSGPRSNSAPRPPDRRARVEDEPASLHTGPDPNPRSSRTDRQSYAFEPVAPVPERSDEEDWYTYEIRRHPSRENIPVSILREHIQLPYGMPPRRSPSGAYKPPPPGKPRPLPLNPMPVLHGPEFSIHRNRPRSHEVPPLPPPLQPPPPLPYGSHVNTNEGRPNRRSSSRAHLLPPAPPTVPPGFVTPSPYLVSSYQYPQDPGSGHGHAGGGSGGGGNRHDLATLAEQPNPKANEKVRNSIVLCVYRHSQKAFDYRFVQLRSSTGHRLDGEGQHYTTDLHVFRKMRRTYEKELRGSIRRFLSFKVLSTVRLLQYGDGMFFRPDQEDDIFSSKFMRIWQNPREELDGAIDIYEWNRWLLKQKALAEGLDMAIELIEDYVPDRIVLFAGMWLIGIAGLTAGWLIKGGDPGLVSTVMSFVLTFIAAVVALTSVWDWFDGDRSREIQRRAVVVIQDPEERKYTKVAPQ</sequence>
<feature type="transmembrane region" description="Helical" evidence="2">
    <location>
        <begin position="467"/>
        <end position="487"/>
    </location>
</feature>
<feature type="compositionally biased region" description="Basic and acidic residues" evidence="1">
    <location>
        <begin position="98"/>
        <end position="107"/>
    </location>
</feature>
<dbReference type="AlphaFoldDB" id="K1XTG2"/>
<evidence type="ECO:0000313" key="3">
    <source>
        <dbReference type="EMBL" id="EKD15839.1"/>
    </source>
</evidence>
<dbReference type="KEGG" id="mbe:MBM_05850"/>
<feature type="compositionally biased region" description="Pro residues" evidence="1">
    <location>
        <begin position="187"/>
        <end position="201"/>
    </location>
</feature>
<keyword evidence="2" id="KW-0472">Membrane</keyword>
<protein>
    <submittedName>
        <fullName evidence="3">Uncharacterized protein</fullName>
    </submittedName>
</protein>
<dbReference type="Proteomes" id="UP000006753">
    <property type="component" value="Unassembled WGS sequence"/>
</dbReference>
<feature type="region of interest" description="Disordered" evidence="1">
    <location>
        <begin position="1"/>
        <end position="146"/>
    </location>
</feature>
<gene>
    <name evidence="3" type="ORF">MBM_05850</name>
</gene>
<evidence type="ECO:0000256" key="1">
    <source>
        <dbReference type="SAM" id="MobiDB-lite"/>
    </source>
</evidence>
<dbReference type="EMBL" id="JH921440">
    <property type="protein sequence ID" value="EKD15839.1"/>
    <property type="molecule type" value="Genomic_DNA"/>
</dbReference>
<feature type="region of interest" description="Disordered" evidence="1">
    <location>
        <begin position="172"/>
        <end position="308"/>
    </location>
</feature>
<feature type="compositionally biased region" description="Gly residues" evidence="1">
    <location>
        <begin position="289"/>
        <end position="302"/>
    </location>
</feature>
<proteinExistence type="predicted"/>
<feature type="compositionally biased region" description="Pro residues" evidence="1">
    <location>
        <begin position="223"/>
        <end position="236"/>
    </location>
</feature>
<feature type="compositionally biased region" description="Basic and acidic residues" evidence="1">
    <location>
        <begin position="39"/>
        <end position="53"/>
    </location>
</feature>
<feature type="transmembrane region" description="Helical" evidence="2">
    <location>
        <begin position="493"/>
        <end position="519"/>
    </location>
</feature>
<dbReference type="OrthoDB" id="3909107at2759"/>
<organism evidence="3 4">
    <name type="scientific">Marssonina brunnea f. sp. multigermtubi (strain MB_m1)</name>
    <name type="common">Marssonina leaf spot fungus</name>
    <dbReference type="NCBI Taxonomy" id="1072389"/>
    <lineage>
        <taxon>Eukaryota</taxon>
        <taxon>Fungi</taxon>
        <taxon>Dikarya</taxon>
        <taxon>Ascomycota</taxon>
        <taxon>Pezizomycotina</taxon>
        <taxon>Leotiomycetes</taxon>
        <taxon>Helotiales</taxon>
        <taxon>Drepanopezizaceae</taxon>
        <taxon>Drepanopeziza</taxon>
    </lineage>
</organism>
<dbReference type="InParanoid" id="K1XTG2"/>
<evidence type="ECO:0000313" key="4">
    <source>
        <dbReference type="Proteomes" id="UP000006753"/>
    </source>
</evidence>
<evidence type="ECO:0000256" key="2">
    <source>
        <dbReference type="SAM" id="Phobius"/>
    </source>
</evidence>
<feature type="compositionally biased region" description="Basic and acidic residues" evidence="1">
    <location>
        <begin position="66"/>
        <end position="82"/>
    </location>
</feature>
<name>K1XTG2_MARBU</name>
<reference evidence="3 4" key="1">
    <citation type="journal article" date="2012" name="BMC Genomics">
        <title>Sequencing the genome of Marssonina brunnea reveals fungus-poplar co-evolution.</title>
        <authorList>
            <person name="Zhu S."/>
            <person name="Cao Y.-Z."/>
            <person name="Jiang C."/>
            <person name="Tan B.-Y."/>
            <person name="Wang Z."/>
            <person name="Feng S."/>
            <person name="Zhang L."/>
            <person name="Su X.-H."/>
            <person name="Brejova B."/>
            <person name="Vinar T."/>
            <person name="Xu M."/>
            <person name="Wang M.-X."/>
            <person name="Zhang S.-G."/>
            <person name="Huang M.-R."/>
            <person name="Wu R."/>
            <person name="Zhou Y."/>
        </authorList>
    </citation>
    <scope>NUCLEOTIDE SEQUENCE [LARGE SCALE GENOMIC DNA]</scope>
    <source>
        <strain evidence="3 4">MB_m1</strain>
    </source>
</reference>
<accession>K1XTG2</accession>
<dbReference type="HOGENOM" id="CLU_496124_0_0_1"/>
<keyword evidence="4" id="KW-1185">Reference proteome</keyword>
<keyword evidence="2" id="KW-0812">Transmembrane</keyword>
<dbReference type="STRING" id="1072389.K1XTG2"/>
<keyword evidence="2" id="KW-1133">Transmembrane helix</keyword>